<feature type="compositionally biased region" description="Basic and acidic residues" evidence="1">
    <location>
        <begin position="36"/>
        <end position="52"/>
    </location>
</feature>
<dbReference type="PANTHER" id="PTHR42281:SF1">
    <property type="entry name" value="ACETYL-COA DECARBONYLASE_SYNTHASE COMPLEX SUBUNIT BETA 1"/>
    <property type="match status" value="1"/>
</dbReference>
<sequence>KEKVIDAIPEDLRDKIATEEDVSNIEELQRFLEERGHPVVKGRETPETVEEREVAEESTPSYGVTVSPISLIPPNTKVVLKGIVIKSKEIVIYTTPRHIK</sequence>
<organism evidence="2 3">
    <name type="scientific">Methanothermococcus okinawensis</name>
    <dbReference type="NCBI Taxonomy" id="155863"/>
    <lineage>
        <taxon>Archaea</taxon>
        <taxon>Methanobacteriati</taxon>
        <taxon>Methanobacteriota</taxon>
        <taxon>Methanomada group</taxon>
        <taxon>Methanococci</taxon>
        <taxon>Methanococcales</taxon>
        <taxon>Methanococcaceae</taxon>
        <taxon>Methanothermococcus</taxon>
    </lineage>
</organism>
<reference evidence="2" key="1">
    <citation type="journal article" date="2020" name="ISME J.">
        <title>Gammaproteobacteria mediating utilization of methyl-, sulfur- and petroleum organic compounds in deep ocean hydrothermal plumes.</title>
        <authorList>
            <person name="Zhou Z."/>
            <person name="Liu Y."/>
            <person name="Pan J."/>
            <person name="Cron B.R."/>
            <person name="Toner B.M."/>
            <person name="Anantharaman K."/>
            <person name="Breier J.A."/>
            <person name="Dick G.J."/>
            <person name="Li M."/>
        </authorList>
    </citation>
    <scope>NUCLEOTIDE SEQUENCE</scope>
    <source>
        <strain evidence="2">SZUA-1534</strain>
    </source>
</reference>
<dbReference type="InterPro" id="IPR011254">
    <property type="entry name" value="Prismane-like_sf"/>
</dbReference>
<accession>A0A832ZYB3</accession>
<dbReference type="SUPFAM" id="SSF56821">
    <property type="entry name" value="Prismane protein-like"/>
    <property type="match status" value="1"/>
</dbReference>
<name>A0A832ZYB3_9EURY</name>
<dbReference type="GO" id="GO:0006084">
    <property type="term" value="P:acetyl-CoA metabolic process"/>
    <property type="evidence" value="ECO:0007669"/>
    <property type="project" value="InterPro"/>
</dbReference>
<gene>
    <name evidence="2" type="ORF">EYH55_00545</name>
</gene>
<protein>
    <submittedName>
        <fullName evidence="2">Acetyl-CoA decarbonylase/synthase complex subunit beta</fullName>
    </submittedName>
</protein>
<dbReference type="Gene3D" id="3.40.1470.10">
    <property type="entry name" value="Bifunctional carbon monoxide dehydrogenase/acetyl-coa synthase(codh/acs), Chain M, domain 5"/>
    <property type="match status" value="1"/>
</dbReference>
<dbReference type="AlphaFoldDB" id="A0A832ZYB3"/>
<dbReference type="Proteomes" id="UP000623215">
    <property type="component" value="Unassembled WGS sequence"/>
</dbReference>
<dbReference type="EMBL" id="DQVW01000009">
    <property type="protein sequence ID" value="HIQ31960.1"/>
    <property type="molecule type" value="Genomic_DNA"/>
</dbReference>
<feature type="non-terminal residue" evidence="2">
    <location>
        <position position="1"/>
    </location>
</feature>
<evidence type="ECO:0000313" key="2">
    <source>
        <dbReference type="EMBL" id="HIQ31960.1"/>
    </source>
</evidence>
<dbReference type="PANTHER" id="PTHR42281">
    <property type="match status" value="1"/>
</dbReference>
<feature type="region of interest" description="Disordered" evidence="1">
    <location>
        <begin position="36"/>
        <end position="60"/>
    </location>
</feature>
<evidence type="ECO:0000313" key="3">
    <source>
        <dbReference type="Proteomes" id="UP000623215"/>
    </source>
</evidence>
<dbReference type="GO" id="GO:0043885">
    <property type="term" value="F:anaerobic carbon-monoxide dehydrogenase activity"/>
    <property type="evidence" value="ECO:0007669"/>
    <property type="project" value="InterPro"/>
</dbReference>
<comment type="caution">
    <text evidence="2">The sequence shown here is derived from an EMBL/GenBank/DDBJ whole genome shotgun (WGS) entry which is preliminary data.</text>
</comment>
<evidence type="ECO:0000256" key="1">
    <source>
        <dbReference type="SAM" id="MobiDB-lite"/>
    </source>
</evidence>
<dbReference type="InterPro" id="IPR004461">
    <property type="entry name" value="CO_DH/Ac-CoA_synth_bsu"/>
</dbReference>
<proteinExistence type="predicted"/>